<feature type="region of interest" description="Disordered" evidence="1">
    <location>
        <begin position="122"/>
        <end position="149"/>
    </location>
</feature>
<dbReference type="Proteomes" id="UP001501822">
    <property type="component" value="Unassembled WGS sequence"/>
</dbReference>
<dbReference type="InterPro" id="IPR045402">
    <property type="entry name" value="GAP1-N2"/>
</dbReference>
<evidence type="ECO:0000313" key="5">
    <source>
        <dbReference type="Proteomes" id="UP001501822"/>
    </source>
</evidence>
<keyword evidence="5" id="KW-1185">Reference proteome</keyword>
<protein>
    <submittedName>
        <fullName evidence="4">Uncharacterized protein</fullName>
    </submittedName>
</protein>
<dbReference type="RefSeq" id="WP_343885999.1">
    <property type="nucleotide sequence ID" value="NZ_BAAABM010000045.1"/>
</dbReference>
<feature type="domain" description="GTPase-associated protein 1 N-terminal" evidence="2">
    <location>
        <begin position="1"/>
        <end position="127"/>
    </location>
</feature>
<name>A0ABN0X2S9_9ACTN</name>
<feature type="compositionally biased region" description="Basic and acidic residues" evidence="1">
    <location>
        <begin position="378"/>
        <end position="391"/>
    </location>
</feature>
<reference evidence="4 5" key="1">
    <citation type="journal article" date="2019" name="Int. J. Syst. Evol. Microbiol.">
        <title>The Global Catalogue of Microorganisms (GCM) 10K type strain sequencing project: providing services to taxonomists for standard genome sequencing and annotation.</title>
        <authorList>
            <consortium name="The Broad Institute Genomics Platform"/>
            <consortium name="The Broad Institute Genome Sequencing Center for Infectious Disease"/>
            <person name="Wu L."/>
            <person name="Ma J."/>
        </authorList>
    </citation>
    <scope>NUCLEOTIDE SEQUENCE [LARGE SCALE GENOMIC DNA]</scope>
    <source>
        <strain evidence="4 5">JCM 3146</strain>
    </source>
</reference>
<evidence type="ECO:0000259" key="2">
    <source>
        <dbReference type="Pfam" id="PF20013"/>
    </source>
</evidence>
<feature type="domain" description="GTPase-associated protein 1 middle" evidence="3">
    <location>
        <begin position="159"/>
        <end position="244"/>
    </location>
</feature>
<sequence>MIWRLTYTSAERGPTGRSGFQFVGMTPGTPSGVVGAVTPYMAYRPPPGAPSAPGPDELVGFPTALTYGRADGYTVLAHCRYTGRDYSGRYGNFLGQAVVATPEEMEGLRPIEFWDSPLWDSPLQDPPLGDSPGSDGPAPEDAAPAVLAPGTAFDPDSLLDRLGGDRAHDRLAAILDAVATVVDAGHGRVVLVAEDTEAVARWIAAVSYSLPAELAADLSFTTYAADLETAPHVIVGTVPSACPEGGFRLDEPFSPNGARPGRFARVITDCWRTGDLDGIDAVGELISETPAPVRDPGGPGRPAGGEVPAPEDTAARSSRSPGRPPDGGVSAPGTAAARNPGPPDQVAAGGVPAPETAAARNPGPPHLPPAGGVSAPEDAARDARRPGRAADGRGSALDGAAALLALCRGDTSVSPGEQSVCARLIRARGVPGWVWPSLRPTLSAVGFDLASALADAIPEAAERCVRLALTDPDVRPRLPRIRLRDGLPEDFRAAMTEAPDLRTLAGLVELAVRVGGAVDAECVAAAAAACARRGDGDVAAAVEATPPLWRKALVHGLVSGLEASPPAVRRAMLTPEACAALGDQDWTLAPRTGGLVLSARADRLTATAALVELEPHGLPDIEDLLGALWAEAPTVPECRWLVERLGPVMRRFAVLRALPRRVFDGVPLDAAEGLRLARLIHDRLPTLAGAARTVLTFERALRAGSEEDVARFLATLRRGEPLHERALAGVARVFAGRSPAARARVLAAAPDGVRDGLLGPWLAAGLDRRGRVDLAEVGARLAEAGVTVAALDAWADGLGRFARRQVESALTDRDPRLAAAWRRARRGA</sequence>
<feature type="compositionally biased region" description="Low complexity" evidence="1">
    <location>
        <begin position="126"/>
        <end position="139"/>
    </location>
</feature>
<evidence type="ECO:0000256" key="1">
    <source>
        <dbReference type="SAM" id="MobiDB-lite"/>
    </source>
</evidence>
<organism evidence="4 5">
    <name type="scientific">Actinoallomurus spadix</name>
    <dbReference type="NCBI Taxonomy" id="79912"/>
    <lineage>
        <taxon>Bacteria</taxon>
        <taxon>Bacillati</taxon>
        <taxon>Actinomycetota</taxon>
        <taxon>Actinomycetes</taxon>
        <taxon>Streptosporangiales</taxon>
        <taxon>Thermomonosporaceae</taxon>
        <taxon>Actinoallomurus</taxon>
    </lineage>
</organism>
<proteinExistence type="predicted"/>
<accession>A0ABN0X2S9</accession>
<comment type="caution">
    <text evidence="4">The sequence shown here is derived from an EMBL/GenBank/DDBJ whole genome shotgun (WGS) entry which is preliminary data.</text>
</comment>
<feature type="region of interest" description="Disordered" evidence="1">
    <location>
        <begin position="287"/>
        <end position="394"/>
    </location>
</feature>
<dbReference type="Pfam" id="PF20014">
    <property type="entry name" value="GAP1-M"/>
    <property type="match status" value="1"/>
</dbReference>
<evidence type="ECO:0000259" key="3">
    <source>
        <dbReference type="Pfam" id="PF20014"/>
    </source>
</evidence>
<gene>
    <name evidence="4" type="ORF">GCM10010151_49050</name>
</gene>
<dbReference type="EMBL" id="BAAABM010000045">
    <property type="protein sequence ID" value="GAA0353683.1"/>
    <property type="molecule type" value="Genomic_DNA"/>
</dbReference>
<evidence type="ECO:0000313" key="4">
    <source>
        <dbReference type="EMBL" id="GAA0353683.1"/>
    </source>
</evidence>
<dbReference type="Pfam" id="PF20013">
    <property type="entry name" value="GAP1-N2"/>
    <property type="match status" value="1"/>
</dbReference>
<dbReference type="InterPro" id="IPR045401">
    <property type="entry name" value="GAP1-M"/>
</dbReference>